<evidence type="ECO:0000256" key="6">
    <source>
        <dbReference type="ARBA" id="ARBA00022833"/>
    </source>
</evidence>
<evidence type="ECO:0000313" key="12">
    <source>
        <dbReference type="Proteomes" id="UP000614601"/>
    </source>
</evidence>
<dbReference type="PANTHER" id="PTHR11533:SF293">
    <property type="entry name" value="AMINOPEPTIDASE-2-RELATED"/>
    <property type="match status" value="1"/>
</dbReference>
<dbReference type="Gene3D" id="1.25.50.20">
    <property type="match status" value="1"/>
</dbReference>
<keyword evidence="5" id="KW-0378">Hydrolase</keyword>
<evidence type="ECO:0000256" key="1">
    <source>
        <dbReference type="ARBA" id="ARBA00001947"/>
    </source>
</evidence>
<evidence type="ECO:0008006" key="13">
    <source>
        <dbReference type="Google" id="ProtNLM"/>
    </source>
</evidence>
<dbReference type="InterPro" id="IPR001930">
    <property type="entry name" value="Peptidase_M1"/>
</dbReference>
<evidence type="ECO:0000259" key="10">
    <source>
        <dbReference type="Pfam" id="PF17900"/>
    </source>
</evidence>
<feature type="domain" description="Peptidase M1 membrane alanine aminopeptidase" evidence="9">
    <location>
        <begin position="263"/>
        <end position="459"/>
    </location>
</feature>
<dbReference type="GO" id="GO:0006508">
    <property type="term" value="P:proteolysis"/>
    <property type="evidence" value="ECO:0007669"/>
    <property type="project" value="UniProtKB-KW"/>
</dbReference>
<evidence type="ECO:0000256" key="2">
    <source>
        <dbReference type="ARBA" id="ARBA00010136"/>
    </source>
</evidence>
<dbReference type="GO" id="GO:0005615">
    <property type="term" value="C:extracellular space"/>
    <property type="evidence" value="ECO:0007669"/>
    <property type="project" value="TreeGrafter"/>
</dbReference>
<dbReference type="Proteomes" id="UP000783686">
    <property type="component" value="Unassembled WGS sequence"/>
</dbReference>
<evidence type="ECO:0000256" key="7">
    <source>
        <dbReference type="ARBA" id="ARBA00023049"/>
    </source>
</evidence>
<dbReference type="InterPro" id="IPR027268">
    <property type="entry name" value="Peptidase_M4/M1_CTD_sf"/>
</dbReference>
<dbReference type="GO" id="GO:0043171">
    <property type="term" value="P:peptide catabolic process"/>
    <property type="evidence" value="ECO:0007669"/>
    <property type="project" value="TreeGrafter"/>
</dbReference>
<dbReference type="InterPro" id="IPR045357">
    <property type="entry name" value="Aminopeptidase_N-like_N"/>
</dbReference>
<reference evidence="11" key="1">
    <citation type="submission" date="2020-09" db="EMBL/GenBank/DDBJ databases">
        <authorList>
            <person name="Kikuchi T."/>
        </authorList>
    </citation>
    <scope>NUCLEOTIDE SEQUENCE</scope>
    <source>
        <strain evidence="11">SH1</strain>
    </source>
</reference>
<comment type="cofactor">
    <cofactor evidence="1">
        <name>Zn(2+)</name>
        <dbReference type="ChEBI" id="CHEBI:29105"/>
    </cofactor>
</comment>
<evidence type="ECO:0000256" key="5">
    <source>
        <dbReference type="ARBA" id="ARBA00022801"/>
    </source>
</evidence>
<evidence type="ECO:0000256" key="3">
    <source>
        <dbReference type="ARBA" id="ARBA00022670"/>
    </source>
</evidence>
<dbReference type="InterPro" id="IPR042097">
    <property type="entry name" value="Aminopeptidase_N-like_N_sf"/>
</dbReference>
<dbReference type="InterPro" id="IPR050344">
    <property type="entry name" value="Peptidase_M1_aminopeptidases"/>
</dbReference>
<evidence type="ECO:0000313" key="11">
    <source>
        <dbReference type="EMBL" id="CAD5214726.1"/>
    </source>
</evidence>
<dbReference type="Proteomes" id="UP000614601">
    <property type="component" value="Unassembled WGS sequence"/>
</dbReference>
<keyword evidence="12" id="KW-1185">Reference proteome</keyword>
<keyword evidence="7" id="KW-0482">Metalloprotease</keyword>
<dbReference type="PANTHER" id="PTHR11533">
    <property type="entry name" value="PROTEASE M1 ZINC METALLOPROTEASE"/>
    <property type="match status" value="1"/>
</dbReference>
<dbReference type="EMBL" id="CAJFCW020000003">
    <property type="protein sequence ID" value="CAG9103173.1"/>
    <property type="molecule type" value="Genomic_DNA"/>
</dbReference>
<dbReference type="Pfam" id="PF01433">
    <property type="entry name" value="Peptidase_M1"/>
    <property type="match status" value="1"/>
</dbReference>
<dbReference type="EMBL" id="CAJFDH010000003">
    <property type="protein sequence ID" value="CAD5214726.1"/>
    <property type="molecule type" value="Genomic_DNA"/>
</dbReference>
<dbReference type="Pfam" id="PF17900">
    <property type="entry name" value="Peptidase_M1_N"/>
    <property type="match status" value="1"/>
</dbReference>
<comment type="caution">
    <text evidence="11">The sequence shown here is derived from an EMBL/GenBank/DDBJ whole genome shotgun (WGS) entry which is preliminary data.</text>
</comment>
<dbReference type="GO" id="GO:0005737">
    <property type="term" value="C:cytoplasm"/>
    <property type="evidence" value="ECO:0007669"/>
    <property type="project" value="TreeGrafter"/>
</dbReference>
<dbReference type="SUPFAM" id="SSF63737">
    <property type="entry name" value="Leukotriene A4 hydrolase N-terminal domain"/>
    <property type="match status" value="1"/>
</dbReference>
<feature type="chain" id="PRO_5035594930" description="Aminopeptidase" evidence="8">
    <location>
        <begin position="20"/>
        <end position="789"/>
    </location>
</feature>
<proteinExistence type="inferred from homology"/>
<protein>
    <recommendedName>
        <fullName evidence="13">Aminopeptidase</fullName>
    </recommendedName>
</protein>
<evidence type="ECO:0000256" key="4">
    <source>
        <dbReference type="ARBA" id="ARBA00022723"/>
    </source>
</evidence>
<dbReference type="GO" id="GO:0016020">
    <property type="term" value="C:membrane"/>
    <property type="evidence" value="ECO:0007669"/>
    <property type="project" value="TreeGrafter"/>
</dbReference>
<keyword evidence="6" id="KW-0862">Zinc</keyword>
<sequence>MGAMKALILLLYSIRVVVGYGIVEKYGLTSHPDKNLNVTLYELEFDLRLFNSYSVNSDSRYRGNVKIHFKVNNPTEHVNIYACNVTILRTTLYEHSDDKRDRIDKFTITTNNDTFEIRRTPEKYTEDKLYILEFDFEGVVYKDEPYGLYLQQDEELGVKLLQSQFSPKNARKAFPAFDEPYYKSEYELNLILPSQVEAISGTKVKEVIDQRQFQTVIFERTPRISTFLLGFAVGSFQKLSQTTDTGVNITLLTLKGYPPPSAFHLESAVKCLTNLEALVNYQFPTSELKLLVTLNKVFSSEAHGLIFLSSTAGFLSQNSNIEKLFQTVHTVCHEISHHYFGDLVGFESWKDLFLSEGLTSYYGNKALEWNSTLKTFQNSQLIKKNLRALNLMKWAKHSVISEKGYYDSITYVVGEVMTRMLASVLGEDLFDDAIQYYLEDNAYKSVDYHKFLDSMTKSLRGQTACHGEVDFHEFTHDFLGQADHPVVYIDLVEDVFTFNVSATSTDNKWTLPLHIWDAETGDIEMIWIKKDGSICKPNKAFSLRNTRLLVFNPEATDFVSIHLSPIVVDEYQRRMESYALLRSMDNMVISSLATQLSLSAKTEVYASCLLSIVDSLDVFKVSLRVVELVVDSKLNADFKPFMEQLYGFVDWAEPDKFDEETEIRRLVLEFVIRFEHKPALQKCSELFQIAKENCRDPNTFKNCHHIPASIRIPVYSAALISDPHAKTYLTHHLQHLKQNTVTSATEWAEIEELVGILDEYDHSVSEKDTVKKCYPINDGSAVLSRLSAS</sequence>
<gene>
    <name evidence="11" type="ORF">BOKJ2_LOCUS5737</name>
</gene>
<name>A0A811KHD7_9BILA</name>
<dbReference type="SUPFAM" id="SSF55486">
    <property type="entry name" value="Metalloproteases ('zincins'), catalytic domain"/>
    <property type="match status" value="1"/>
</dbReference>
<comment type="similarity">
    <text evidence="2">Belongs to the peptidase M1 family.</text>
</comment>
<dbReference type="Gene3D" id="2.60.40.1730">
    <property type="entry name" value="tricorn interacting facor f3 domain"/>
    <property type="match status" value="1"/>
</dbReference>
<feature type="signal peptide" evidence="8">
    <location>
        <begin position="1"/>
        <end position="19"/>
    </location>
</feature>
<dbReference type="InterPro" id="IPR014782">
    <property type="entry name" value="Peptidase_M1_dom"/>
</dbReference>
<feature type="domain" description="Aminopeptidase N-like N-terminal" evidence="10">
    <location>
        <begin position="52"/>
        <end position="228"/>
    </location>
</feature>
<keyword evidence="8" id="KW-0732">Signal</keyword>
<dbReference type="OrthoDB" id="79562at2759"/>
<dbReference type="GO" id="GO:0042277">
    <property type="term" value="F:peptide binding"/>
    <property type="evidence" value="ECO:0007669"/>
    <property type="project" value="TreeGrafter"/>
</dbReference>
<organism evidence="11 12">
    <name type="scientific">Bursaphelenchus okinawaensis</name>
    <dbReference type="NCBI Taxonomy" id="465554"/>
    <lineage>
        <taxon>Eukaryota</taxon>
        <taxon>Metazoa</taxon>
        <taxon>Ecdysozoa</taxon>
        <taxon>Nematoda</taxon>
        <taxon>Chromadorea</taxon>
        <taxon>Rhabditida</taxon>
        <taxon>Tylenchina</taxon>
        <taxon>Tylenchomorpha</taxon>
        <taxon>Aphelenchoidea</taxon>
        <taxon>Aphelenchoididae</taxon>
        <taxon>Bursaphelenchus</taxon>
    </lineage>
</organism>
<evidence type="ECO:0000256" key="8">
    <source>
        <dbReference type="SAM" id="SignalP"/>
    </source>
</evidence>
<keyword evidence="4" id="KW-0479">Metal-binding</keyword>
<keyword evidence="3" id="KW-0645">Protease</keyword>
<dbReference type="PRINTS" id="PR00756">
    <property type="entry name" value="ALADIPTASE"/>
</dbReference>
<dbReference type="AlphaFoldDB" id="A0A811KHD7"/>
<evidence type="ECO:0000259" key="9">
    <source>
        <dbReference type="Pfam" id="PF01433"/>
    </source>
</evidence>
<dbReference type="GO" id="GO:0008270">
    <property type="term" value="F:zinc ion binding"/>
    <property type="evidence" value="ECO:0007669"/>
    <property type="project" value="InterPro"/>
</dbReference>
<accession>A0A811KHD7</accession>
<dbReference type="Gene3D" id="1.10.390.10">
    <property type="entry name" value="Neutral Protease Domain 2"/>
    <property type="match status" value="1"/>
</dbReference>
<dbReference type="GO" id="GO:0070006">
    <property type="term" value="F:metalloaminopeptidase activity"/>
    <property type="evidence" value="ECO:0007669"/>
    <property type="project" value="TreeGrafter"/>
</dbReference>